<reference evidence="2" key="2">
    <citation type="submission" date="2015-05" db="EMBL/GenBank/DDBJ databases">
        <authorList>
            <person name="Wang D.B."/>
            <person name="Wang M."/>
        </authorList>
    </citation>
    <scope>NUCLEOTIDE SEQUENCE [LARGE SCALE GENOMIC DNA]</scope>
    <source>
        <strain evidence="2">M72</strain>
    </source>
</reference>
<dbReference type="Pfam" id="PF01381">
    <property type="entry name" value="HTH_3"/>
    <property type="match status" value="1"/>
</dbReference>
<reference evidence="5" key="1">
    <citation type="submission" date="2015-05" db="EMBL/GenBank/DDBJ databases">
        <authorList>
            <consortium name="Pathogen Informatics"/>
        </authorList>
    </citation>
    <scope>NUCLEOTIDE SEQUENCE [LARGE SCALE GENOMIC DNA]</scope>
    <source>
        <strain evidence="3 6">2789STDY5608863</strain>
        <strain evidence="5">M72</strain>
    </source>
</reference>
<dbReference type="OrthoDB" id="2065477at2"/>
<gene>
    <name evidence="3" type="ORF">ERS852420_02109</name>
    <name evidence="4" type="ORF">GMD30_03085</name>
    <name evidence="2" type="ORF">M72_09261</name>
</gene>
<dbReference type="Proteomes" id="UP000049979">
    <property type="component" value="Unassembled WGS sequence"/>
</dbReference>
<dbReference type="EMBL" id="WNAL01000004">
    <property type="protein sequence ID" value="MTR80710.1"/>
    <property type="molecule type" value="Genomic_DNA"/>
</dbReference>
<name>A0A0M6WS10_9FIRM</name>
<evidence type="ECO:0000313" key="4">
    <source>
        <dbReference type="EMBL" id="MTR80710.1"/>
    </source>
</evidence>
<protein>
    <submittedName>
        <fullName evidence="4">Helix-turn-helix domain-containing protein</fullName>
    </submittedName>
</protein>
<dbReference type="InterPro" id="IPR010982">
    <property type="entry name" value="Lambda_DNA-bd_dom_sf"/>
</dbReference>
<dbReference type="InterPro" id="IPR001387">
    <property type="entry name" value="Cro/C1-type_HTH"/>
</dbReference>
<organism evidence="2 5">
    <name type="scientific">Roseburia faecis</name>
    <dbReference type="NCBI Taxonomy" id="301302"/>
    <lineage>
        <taxon>Bacteria</taxon>
        <taxon>Bacillati</taxon>
        <taxon>Bacillota</taxon>
        <taxon>Clostridia</taxon>
        <taxon>Lachnospirales</taxon>
        <taxon>Lachnospiraceae</taxon>
        <taxon>Roseburia</taxon>
    </lineage>
</organism>
<dbReference type="Proteomes" id="UP000095495">
    <property type="component" value="Unassembled WGS sequence"/>
</dbReference>
<dbReference type="PROSITE" id="PS50943">
    <property type="entry name" value="HTH_CROC1"/>
    <property type="match status" value="1"/>
</dbReference>
<accession>A0A0M6WS10</accession>
<dbReference type="AlphaFoldDB" id="A0A0M6WS10"/>
<proteinExistence type="predicted"/>
<sequence>MLTREQLSRNLGTNLERERFKLGYSQQDMAKALDMSLSSYKRLANGDTGKVDVYTVYKLSQLTGKMFYELCGESSDLFQTYDRMRNLSPTQLHFIESLVQFEFDFARNLETVPSVSREDYTTMIIPSGNMHDGMVYDSCSLEKINISGYRKRYGNQIDCALLVTSDHMSPVYHANDILLIARNPIRDGDTGIFINKVTGLLYIRRLRQTDPWRLEPLTYYGQTFYIDSNNASEMSHWIIFGHVISKTRG</sequence>
<reference evidence="4 7" key="3">
    <citation type="journal article" date="2019" name="Nat. Med.">
        <title>A library of human gut bacterial isolates paired with longitudinal multiomics data enables mechanistic microbiome research.</title>
        <authorList>
            <person name="Poyet M."/>
            <person name="Groussin M."/>
            <person name="Gibbons S.M."/>
            <person name="Avila-Pacheco J."/>
            <person name="Jiang X."/>
            <person name="Kearney S.M."/>
            <person name="Perrotta A.R."/>
            <person name="Berdy B."/>
            <person name="Zhao S."/>
            <person name="Lieberman T.D."/>
            <person name="Swanson P.K."/>
            <person name="Smith M."/>
            <person name="Roesemann S."/>
            <person name="Alexander J.E."/>
            <person name="Rich S.A."/>
            <person name="Livny J."/>
            <person name="Vlamakis H."/>
            <person name="Clish C."/>
            <person name="Bullock K."/>
            <person name="Deik A."/>
            <person name="Scott J."/>
            <person name="Pierce K.A."/>
            <person name="Xavier R.J."/>
            <person name="Alm E.J."/>
        </authorList>
    </citation>
    <scope>NUCLEOTIDE SEQUENCE [LARGE SCALE GENOMIC DNA]</scope>
    <source>
        <strain evidence="4 7">BIOML-A1</strain>
    </source>
</reference>
<dbReference type="GeneID" id="99747558"/>
<dbReference type="Gene3D" id="2.10.109.10">
    <property type="entry name" value="Umud Fragment, subunit A"/>
    <property type="match status" value="1"/>
</dbReference>
<evidence type="ECO:0000313" key="5">
    <source>
        <dbReference type="Proteomes" id="UP000049979"/>
    </source>
</evidence>
<dbReference type="GO" id="GO:0003677">
    <property type="term" value="F:DNA binding"/>
    <property type="evidence" value="ECO:0007669"/>
    <property type="project" value="InterPro"/>
</dbReference>
<evidence type="ECO:0000313" key="2">
    <source>
        <dbReference type="EMBL" id="CRL40366.1"/>
    </source>
</evidence>
<evidence type="ECO:0000313" key="6">
    <source>
        <dbReference type="Proteomes" id="UP000095495"/>
    </source>
</evidence>
<dbReference type="Proteomes" id="UP000446657">
    <property type="component" value="Unassembled WGS sequence"/>
</dbReference>
<dbReference type="CDD" id="cd06529">
    <property type="entry name" value="S24_LexA-like"/>
    <property type="match status" value="1"/>
</dbReference>
<dbReference type="InterPro" id="IPR039418">
    <property type="entry name" value="LexA-like"/>
</dbReference>
<keyword evidence="5" id="KW-1185">Reference proteome</keyword>
<evidence type="ECO:0000259" key="1">
    <source>
        <dbReference type="PROSITE" id="PS50943"/>
    </source>
</evidence>
<dbReference type="RefSeq" id="WP_022046478.1">
    <property type="nucleotide sequence ID" value="NZ_CP173697.1"/>
</dbReference>
<dbReference type="InterPro" id="IPR036286">
    <property type="entry name" value="LexA/Signal_pep-like_sf"/>
</dbReference>
<dbReference type="EMBL" id="CYXV01000008">
    <property type="protein sequence ID" value="CUN00822.1"/>
    <property type="molecule type" value="Genomic_DNA"/>
</dbReference>
<dbReference type="EMBL" id="CVRR01000033">
    <property type="protein sequence ID" value="CRL40366.1"/>
    <property type="molecule type" value="Genomic_DNA"/>
</dbReference>
<dbReference type="SUPFAM" id="SSF47413">
    <property type="entry name" value="lambda repressor-like DNA-binding domains"/>
    <property type="match status" value="1"/>
</dbReference>
<evidence type="ECO:0000313" key="7">
    <source>
        <dbReference type="Proteomes" id="UP000446657"/>
    </source>
</evidence>
<feature type="domain" description="HTH cro/C1-type" evidence="1">
    <location>
        <begin position="15"/>
        <end position="70"/>
    </location>
</feature>
<dbReference type="Gene3D" id="1.10.260.40">
    <property type="entry name" value="lambda repressor-like DNA-binding domains"/>
    <property type="match status" value="1"/>
</dbReference>
<dbReference type="SMART" id="SM00530">
    <property type="entry name" value="HTH_XRE"/>
    <property type="match status" value="1"/>
</dbReference>
<dbReference type="SUPFAM" id="SSF51306">
    <property type="entry name" value="LexA/Signal peptidase"/>
    <property type="match status" value="1"/>
</dbReference>
<evidence type="ECO:0000313" key="3">
    <source>
        <dbReference type="EMBL" id="CUN00822.1"/>
    </source>
</evidence>